<dbReference type="InterPro" id="IPR038947">
    <property type="entry name" value="At3g27210-like"/>
</dbReference>
<dbReference type="AlphaFoldDB" id="A0AAD3T8A2"/>
<evidence type="ECO:0000313" key="3">
    <source>
        <dbReference type="Proteomes" id="UP001279734"/>
    </source>
</evidence>
<feature type="region of interest" description="Disordered" evidence="1">
    <location>
        <begin position="221"/>
        <end position="255"/>
    </location>
</feature>
<organism evidence="2 3">
    <name type="scientific">Nepenthes gracilis</name>
    <name type="common">Slender pitcher plant</name>
    <dbReference type="NCBI Taxonomy" id="150966"/>
    <lineage>
        <taxon>Eukaryota</taxon>
        <taxon>Viridiplantae</taxon>
        <taxon>Streptophyta</taxon>
        <taxon>Embryophyta</taxon>
        <taxon>Tracheophyta</taxon>
        <taxon>Spermatophyta</taxon>
        <taxon>Magnoliopsida</taxon>
        <taxon>eudicotyledons</taxon>
        <taxon>Gunneridae</taxon>
        <taxon>Pentapetalae</taxon>
        <taxon>Caryophyllales</taxon>
        <taxon>Nepenthaceae</taxon>
        <taxon>Nepenthes</taxon>
    </lineage>
</organism>
<evidence type="ECO:0000313" key="2">
    <source>
        <dbReference type="EMBL" id="GMH23867.1"/>
    </source>
</evidence>
<dbReference type="PANTHER" id="PTHR34280:SF2">
    <property type="entry name" value="OS01G0920100 PROTEIN"/>
    <property type="match status" value="1"/>
</dbReference>
<feature type="region of interest" description="Disordered" evidence="1">
    <location>
        <begin position="26"/>
        <end position="47"/>
    </location>
</feature>
<evidence type="ECO:0000256" key="1">
    <source>
        <dbReference type="SAM" id="MobiDB-lite"/>
    </source>
</evidence>
<comment type="caution">
    <text evidence="2">The sequence shown here is derived from an EMBL/GenBank/DDBJ whole genome shotgun (WGS) entry which is preliminary data.</text>
</comment>
<reference evidence="2" key="1">
    <citation type="submission" date="2023-05" db="EMBL/GenBank/DDBJ databases">
        <title>Nepenthes gracilis genome sequencing.</title>
        <authorList>
            <person name="Fukushima K."/>
        </authorList>
    </citation>
    <scope>NUCLEOTIDE SEQUENCE</scope>
    <source>
        <strain evidence="2">SING2019-196</strain>
    </source>
</reference>
<name>A0AAD3T8A2_NEPGR</name>
<feature type="compositionally biased region" description="Polar residues" evidence="1">
    <location>
        <begin position="228"/>
        <end position="243"/>
    </location>
</feature>
<gene>
    <name evidence="2" type="ORF">Nepgr_025710</name>
</gene>
<accession>A0AAD3T8A2</accession>
<keyword evidence="3" id="KW-1185">Reference proteome</keyword>
<dbReference type="PANTHER" id="PTHR34280">
    <property type="entry name" value="OS01G0920100 PROTEIN"/>
    <property type="match status" value="1"/>
</dbReference>
<protein>
    <submittedName>
        <fullName evidence="2">Uncharacterized protein</fullName>
    </submittedName>
</protein>
<dbReference type="Proteomes" id="UP001279734">
    <property type="component" value="Unassembled WGS sequence"/>
</dbReference>
<proteinExistence type="predicted"/>
<sequence length="285" mass="30663">MGLCASTDRNSGSAKKLRMSFFPSKTDKHRIPIPSTPNEHELEKTFDPPSINSIGFRSQVSPLNTVPCYGSYGSKEETFFDSQAWLDSDCDDDFYSVRGDFTPSCGSTPVHGSAAGAPLVNKAFLLQASRTAFEGKPPPLNCELKQSRCSPQANTTAIEGKAFGSSPDSSSLSSTDKTKKLLELFRDSRADGEGEELTILGHRSDGEANWKLESKLSIPKSVDGMPYLSSTNSVSSGGRTPSGDSDKPVKAKPLRSSQCCFPRLVSSCSLHERKKPMAPPIAVDA</sequence>
<dbReference type="EMBL" id="BSYO01000027">
    <property type="protein sequence ID" value="GMH23867.1"/>
    <property type="molecule type" value="Genomic_DNA"/>
</dbReference>